<evidence type="ECO:0000259" key="1">
    <source>
        <dbReference type="PROSITE" id="PS51742"/>
    </source>
</evidence>
<dbReference type="AlphaFoldDB" id="A0A967F0F4"/>
<name>A0A967F0F4_9PROT</name>
<dbReference type="PROSITE" id="PS51742">
    <property type="entry name" value="PPC"/>
    <property type="match status" value="1"/>
</dbReference>
<dbReference type="Gene3D" id="3.30.1330.80">
    <property type="entry name" value="Hypothetical protein, similar to alpha- acetolactate decarboxylase, domain 2"/>
    <property type="match status" value="1"/>
</dbReference>
<dbReference type="Proteomes" id="UP000761264">
    <property type="component" value="Unassembled WGS sequence"/>
</dbReference>
<dbReference type="InterPro" id="IPR005175">
    <property type="entry name" value="PPC_dom"/>
</dbReference>
<dbReference type="RefSeq" id="WP_167227888.1">
    <property type="nucleotide sequence ID" value="NZ_JAAQPH010000016.1"/>
</dbReference>
<protein>
    <submittedName>
        <fullName evidence="2">DNA-binding protein</fullName>
    </submittedName>
</protein>
<evidence type="ECO:0000313" key="3">
    <source>
        <dbReference type="Proteomes" id="UP000761264"/>
    </source>
</evidence>
<feature type="domain" description="PPC" evidence="1">
    <location>
        <begin position="20"/>
        <end position="168"/>
    </location>
</feature>
<organism evidence="2 3">
    <name type="scientific">Pelagibius litoralis</name>
    <dbReference type="NCBI Taxonomy" id="374515"/>
    <lineage>
        <taxon>Bacteria</taxon>
        <taxon>Pseudomonadati</taxon>
        <taxon>Pseudomonadota</taxon>
        <taxon>Alphaproteobacteria</taxon>
        <taxon>Rhodospirillales</taxon>
        <taxon>Rhodovibrionaceae</taxon>
        <taxon>Pelagibius</taxon>
    </lineage>
</organism>
<proteinExistence type="predicted"/>
<accession>A0A967F0F4</accession>
<dbReference type="EMBL" id="JAAQPH010000016">
    <property type="protein sequence ID" value="NIA70863.1"/>
    <property type="molecule type" value="Genomic_DNA"/>
</dbReference>
<evidence type="ECO:0000313" key="2">
    <source>
        <dbReference type="EMBL" id="NIA70863.1"/>
    </source>
</evidence>
<dbReference type="SUPFAM" id="SSF117856">
    <property type="entry name" value="AF0104/ALDC/Ptd012-like"/>
    <property type="match status" value="1"/>
</dbReference>
<dbReference type="Pfam" id="PF03479">
    <property type="entry name" value="PCC"/>
    <property type="match status" value="1"/>
</dbReference>
<reference evidence="2" key="1">
    <citation type="submission" date="2020-03" db="EMBL/GenBank/DDBJ databases">
        <title>Genome of Pelagibius litoralis DSM 21314T.</title>
        <authorList>
            <person name="Wang G."/>
        </authorList>
    </citation>
    <scope>NUCLEOTIDE SEQUENCE</scope>
    <source>
        <strain evidence="2">DSM 21314</strain>
    </source>
</reference>
<keyword evidence="3" id="KW-1185">Reference proteome</keyword>
<dbReference type="GO" id="GO:0003677">
    <property type="term" value="F:DNA binding"/>
    <property type="evidence" value="ECO:0007669"/>
    <property type="project" value="UniProtKB-KW"/>
</dbReference>
<comment type="caution">
    <text evidence="2">The sequence shown here is derived from an EMBL/GenBank/DDBJ whole genome shotgun (WGS) entry which is preliminary data.</text>
</comment>
<gene>
    <name evidence="2" type="ORF">HBA54_19880</name>
</gene>
<sequence length="172" mass="17562">MRTLVQPGTPLQPRRLLEWAAPALDLRVRLASGQDLLSGLVGALAARGITHAAVQVLSADIARMAYLTGAEDPSGARVATYGPPTWLAGPVTLLGANGILGPGPDGDILLHCHAVVVDADGGLHGGHLPPGDCLLGASGAVALATPLREAAFAAAYDSETNYPLFQPRKIPA</sequence>
<keyword evidence="2" id="KW-0238">DNA-binding</keyword>